<keyword evidence="2" id="KW-1133">Transmembrane helix</keyword>
<keyword evidence="2" id="KW-0812">Transmembrane</keyword>
<reference evidence="3 4" key="1">
    <citation type="submission" date="2022-03" db="EMBL/GenBank/DDBJ databases">
        <title>Pseudonocardia alaer sp. nov., a novel actinomycete isolated from reed forest soil.</title>
        <authorList>
            <person name="Wang L."/>
        </authorList>
    </citation>
    <scope>NUCLEOTIDE SEQUENCE [LARGE SCALE GENOMIC DNA]</scope>
    <source>
        <strain evidence="3 4">Y-16303</strain>
    </source>
</reference>
<feature type="region of interest" description="Disordered" evidence="1">
    <location>
        <begin position="60"/>
        <end position="81"/>
    </location>
</feature>
<evidence type="ECO:0000313" key="3">
    <source>
        <dbReference type="EMBL" id="MCH6166255.1"/>
    </source>
</evidence>
<dbReference type="RefSeq" id="WP_241036282.1">
    <property type="nucleotide sequence ID" value="NZ_BAAAJF010000020.1"/>
</dbReference>
<evidence type="ECO:0000256" key="2">
    <source>
        <dbReference type="SAM" id="Phobius"/>
    </source>
</evidence>
<evidence type="ECO:0000313" key="4">
    <source>
        <dbReference type="Proteomes" id="UP001299970"/>
    </source>
</evidence>
<evidence type="ECO:0000256" key="1">
    <source>
        <dbReference type="SAM" id="MobiDB-lite"/>
    </source>
</evidence>
<comment type="caution">
    <text evidence="3">The sequence shown here is derived from an EMBL/GenBank/DDBJ whole genome shotgun (WGS) entry which is preliminary data.</text>
</comment>
<feature type="compositionally biased region" description="Basic and acidic residues" evidence="1">
    <location>
        <begin position="60"/>
        <end position="73"/>
    </location>
</feature>
<accession>A0ABS9TCI6</accession>
<gene>
    <name evidence="3" type="ORF">MMF94_11215</name>
</gene>
<keyword evidence="4" id="KW-1185">Reference proteome</keyword>
<dbReference type="EMBL" id="JAKXMK010000008">
    <property type="protein sequence ID" value="MCH6166255.1"/>
    <property type="molecule type" value="Genomic_DNA"/>
</dbReference>
<dbReference type="Proteomes" id="UP001299970">
    <property type="component" value="Unassembled WGS sequence"/>
</dbReference>
<name>A0ABS9TCI6_9PSEU</name>
<feature type="transmembrane region" description="Helical" evidence="2">
    <location>
        <begin position="303"/>
        <end position="331"/>
    </location>
</feature>
<feature type="transmembrane region" description="Helical" evidence="2">
    <location>
        <begin position="343"/>
        <end position="361"/>
    </location>
</feature>
<protein>
    <submittedName>
        <fullName evidence="3">Uncharacterized protein</fullName>
    </submittedName>
</protein>
<organism evidence="3 4">
    <name type="scientific">Pseudonocardia alaniniphila</name>
    <dbReference type="NCBI Taxonomy" id="75291"/>
    <lineage>
        <taxon>Bacteria</taxon>
        <taxon>Bacillati</taxon>
        <taxon>Actinomycetota</taxon>
        <taxon>Actinomycetes</taxon>
        <taxon>Pseudonocardiales</taxon>
        <taxon>Pseudonocardiaceae</taxon>
        <taxon>Pseudonocardia</taxon>
    </lineage>
</organism>
<proteinExistence type="predicted"/>
<sequence length="462" mass="49129">MASNQVATYTPFTIGAEFRDPEVSTSASFAGGIAGPAGSTVANTVGLGLAVKELREARHDLKTSPEGSAAHRDAGRRHGQARGDIVQDVSGVAGNAAVTAGGAINLAHLPVEAFNTALAAGFAAGAPATAIQAGRYGRKAAKAHARAKELQKLMTDENEQPQRALDAAEQEVATSREVVKTLDEYHASKSKEYDHQVTMLLHHPKEAGVPLDQPWENVLARLRPIQLELQRLNQARDEAGIVLHAALARRQERSDLKAAMETALTEASEEVKQHRRGAPKKISLRMIQAYAVKKNKRGLIKKIVNAGVGALQTAAAVANLVVAIAVAAGLATAGASVLAGTPVGWALTGLAAAVAISFVGYKSWRYFAKRWNLTDEFDEEKPARSFGTRIVETLAFWKKAGPSKREEYASALYRMARGDVADPTRAKEAKDTIAALGLDWDGLNMRDDPKSATSLIAAKLAS</sequence>
<keyword evidence="2" id="KW-0472">Membrane</keyword>